<keyword evidence="5" id="KW-1185">Reference proteome</keyword>
<dbReference type="GO" id="GO:0007030">
    <property type="term" value="P:Golgi organization"/>
    <property type="evidence" value="ECO:0007669"/>
    <property type="project" value="TreeGrafter"/>
</dbReference>
<dbReference type="PANTHER" id="PTHR10881:SF46">
    <property type="entry name" value="GOLGIN SUBFAMILY A MEMBER 2"/>
    <property type="match status" value="1"/>
</dbReference>
<dbReference type="RefSeq" id="XP_012883872.1">
    <property type="nucleotide sequence ID" value="XM_013028418.1"/>
</dbReference>
<gene>
    <name evidence="6" type="primary">LOC105994777</name>
</gene>
<dbReference type="GO" id="GO:0032580">
    <property type="term" value="C:Golgi cisterna membrane"/>
    <property type="evidence" value="ECO:0007669"/>
    <property type="project" value="TreeGrafter"/>
</dbReference>
<feature type="region of interest" description="Disordered" evidence="3">
    <location>
        <begin position="117"/>
        <end position="139"/>
    </location>
</feature>
<feature type="coiled-coil region" evidence="2">
    <location>
        <begin position="182"/>
        <end position="272"/>
    </location>
</feature>
<dbReference type="OrthoDB" id="9640126at2759"/>
<dbReference type="Pfam" id="PF15070">
    <property type="entry name" value="GOLGA2L5"/>
    <property type="match status" value="1"/>
</dbReference>
<dbReference type="InParanoid" id="A0A1S3G764"/>
<evidence type="ECO:0000259" key="4">
    <source>
        <dbReference type="Pfam" id="PF15070"/>
    </source>
</evidence>
<protein>
    <submittedName>
        <fullName evidence="6">Golgin subfamily A member 2-like</fullName>
    </submittedName>
</protein>
<evidence type="ECO:0000256" key="2">
    <source>
        <dbReference type="SAM" id="Coils"/>
    </source>
</evidence>
<reference evidence="6" key="1">
    <citation type="submission" date="2025-08" db="UniProtKB">
        <authorList>
            <consortium name="RefSeq"/>
        </authorList>
    </citation>
    <scope>IDENTIFICATION</scope>
    <source>
        <tissue evidence="6">Kidney</tissue>
    </source>
</reference>
<accession>A0A1S3G764</accession>
<organism evidence="5 6">
    <name type="scientific">Dipodomys ordii</name>
    <name type="common">Ord's kangaroo rat</name>
    <dbReference type="NCBI Taxonomy" id="10020"/>
    <lineage>
        <taxon>Eukaryota</taxon>
        <taxon>Metazoa</taxon>
        <taxon>Chordata</taxon>
        <taxon>Craniata</taxon>
        <taxon>Vertebrata</taxon>
        <taxon>Euteleostomi</taxon>
        <taxon>Mammalia</taxon>
        <taxon>Eutheria</taxon>
        <taxon>Euarchontoglires</taxon>
        <taxon>Glires</taxon>
        <taxon>Rodentia</taxon>
        <taxon>Castorimorpha</taxon>
        <taxon>Heteromyidae</taxon>
        <taxon>Dipodomyinae</taxon>
        <taxon>Dipodomys</taxon>
    </lineage>
</organism>
<dbReference type="PANTHER" id="PTHR10881">
    <property type="entry name" value="GOLGIN SUBFAMILY A MEMBER-RELATED"/>
    <property type="match status" value="1"/>
</dbReference>
<dbReference type="Proteomes" id="UP000081671">
    <property type="component" value="Unplaced"/>
</dbReference>
<dbReference type="GeneID" id="105994777"/>
<keyword evidence="1 2" id="KW-0175">Coiled coil</keyword>
<name>A0A1S3G764_DIPOR</name>
<dbReference type="InterPro" id="IPR024858">
    <property type="entry name" value="GOLGA"/>
</dbReference>
<evidence type="ECO:0000313" key="5">
    <source>
        <dbReference type="Proteomes" id="UP000081671"/>
    </source>
</evidence>
<dbReference type="AlphaFoldDB" id="A0A1S3G764"/>
<feature type="domain" description="Golgin subfamily A conserved" evidence="4">
    <location>
        <begin position="231"/>
        <end position="359"/>
    </location>
</feature>
<dbReference type="InterPro" id="IPR043976">
    <property type="entry name" value="GOLGA_cons_dom"/>
</dbReference>
<evidence type="ECO:0000256" key="3">
    <source>
        <dbReference type="SAM" id="MobiDB-lite"/>
    </source>
</evidence>
<feature type="non-terminal residue" evidence="6">
    <location>
        <position position="1"/>
    </location>
</feature>
<proteinExistence type="predicted"/>
<evidence type="ECO:0000256" key="1">
    <source>
        <dbReference type="ARBA" id="ARBA00023054"/>
    </source>
</evidence>
<evidence type="ECO:0000313" key="6">
    <source>
        <dbReference type="RefSeq" id="XP_012883872.1"/>
    </source>
</evidence>
<sequence>LAAARKNLMQYHERSSLAGPAGAKKIYVPSPHPVTINTASVQGHDTDLRLNTMAGLESLKHLLEKLTSFVSDTTFDQDRENLPCSEMMEDLEDLYEGLAEALDTCCKTNLITKEQFEHRPGPHSAGSSSDFRGDAGSCHQPAVFPSEEQLLALELASKMCNEQAEAHIHQILETLIHNQSTIRDALRENQHFRNQLAQLQDGLGKLSSHNTQLTSTLQAEQHTKKQLAKQLEQLQQEVLQGRREIQSVNKNLQQTQEQLTATMQQNQQLQAQVSLLALPAGSETEETKDDEAARLTLTIPESTDSREDIITFFSEAQTSSDAERTRLGHQLRQQKLLCQYMAQLAALNHTRPEQEALAPHWGG</sequence>
<dbReference type="GO" id="GO:0000137">
    <property type="term" value="C:Golgi cis cisterna"/>
    <property type="evidence" value="ECO:0007669"/>
    <property type="project" value="TreeGrafter"/>
</dbReference>
<dbReference type="GO" id="GO:0005801">
    <property type="term" value="C:cis-Golgi network"/>
    <property type="evidence" value="ECO:0007669"/>
    <property type="project" value="TreeGrafter"/>
</dbReference>
<dbReference type="KEGG" id="dord:105994777"/>